<dbReference type="RefSeq" id="WP_130102475.1">
    <property type="nucleotide sequence ID" value="NZ_SDWW01000020.1"/>
</dbReference>
<keyword evidence="5" id="KW-1185">Reference proteome</keyword>
<keyword evidence="2" id="KW-1133">Transmembrane helix</keyword>
<dbReference type="InterPro" id="IPR013766">
    <property type="entry name" value="Thioredoxin_domain"/>
</dbReference>
<dbReference type="EMBL" id="SDWW01000020">
    <property type="protein sequence ID" value="RYV51152.1"/>
    <property type="molecule type" value="Genomic_DNA"/>
</dbReference>
<feature type="region of interest" description="Disordered" evidence="1">
    <location>
        <begin position="56"/>
        <end position="78"/>
    </location>
</feature>
<keyword evidence="2" id="KW-0472">Membrane</keyword>
<reference evidence="4 5" key="1">
    <citation type="submission" date="2019-01" db="EMBL/GenBank/DDBJ databases">
        <title>Novel species of Cellulomonas.</title>
        <authorList>
            <person name="Liu Q."/>
            <person name="Xin Y.-H."/>
        </authorList>
    </citation>
    <scope>NUCLEOTIDE SEQUENCE [LARGE SCALE GENOMIC DNA]</scope>
    <source>
        <strain evidence="4 5">HLT2-17</strain>
    </source>
</reference>
<evidence type="ECO:0000313" key="4">
    <source>
        <dbReference type="EMBL" id="RYV51152.1"/>
    </source>
</evidence>
<evidence type="ECO:0000259" key="3">
    <source>
        <dbReference type="PROSITE" id="PS51352"/>
    </source>
</evidence>
<organism evidence="4 5">
    <name type="scientific">Pengzhenrongella frigida</name>
    <dbReference type="NCBI Taxonomy" id="1259133"/>
    <lineage>
        <taxon>Bacteria</taxon>
        <taxon>Bacillati</taxon>
        <taxon>Actinomycetota</taxon>
        <taxon>Actinomycetes</taxon>
        <taxon>Micrococcales</taxon>
        <taxon>Pengzhenrongella</taxon>
    </lineage>
</organism>
<keyword evidence="2" id="KW-0812">Transmembrane</keyword>
<name>A0A4Q5MZ88_9MICO</name>
<dbReference type="Gene3D" id="3.40.30.10">
    <property type="entry name" value="Glutaredoxin"/>
    <property type="match status" value="1"/>
</dbReference>
<dbReference type="Proteomes" id="UP000293764">
    <property type="component" value="Unassembled WGS sequence"/>
</dbReference>
<dbReference type="OrthoDB" id="1495530at2"/>
<gene>
    <name evidence="4" type="ORF">EUA98_09650</name>
</gene>
<proteinExistence type="predicted"/>
<feature type="transmembrane region" description="Helical" evidence="2">
    <location>
        <begin position="26"/>
        <end position="47"/>
    </location>
</feature>
<dbReference type="InterPro" id="IPR012336">
    <property type="entry name" value="Thioredoxin-like_fold"/>
</dbReference>
<dbReference type="Pfam" id="PF13098">
    <property type="entry name" value="Thioredoxin_2"/>
    <property type="match status" value="1"/>
</dbReference>
<evidence type="ECO:0000313" key="5">
    <source>
        <dbReference type="Proteomes" id="UP000293764"/>
    </source>
</evidence>
<feature type="domain" description="Thioredoxin" evidence="3">
    <location>
        <begin position="62"/>
        <end position="175"/>
    </location>
</feature>
<dbReference type="SUPFAM" id="SSF52833">
    <property type="entry name" value="Thioredoxin-like"/>
    <property type="match status" value="1"/>
</dbReference>
<protein>
    <submittedName>
        <fullName evidence="4">Thioredoxin</fullName>
    </submittedName>
</protein>
<evidence type="ECO:0000256" key="2">
    <source>
        <dbReference type="SAM" id="Phobius"/>
    </source>
</evidence>
<dbReference type="AlphaFoldDB" id="A0A4Q5MZ88"/>
<sequence>MTIAPHAASTLADSALPIFDAATSGVAGRAGLVLILLATASAAWWIARRRAARFRPTRTPRGAAGAPGPDRSDATLTGTELGAPLGSRATFVQFSAQTCASCPQVRRVLTSLAESEPGVVHIDLDAEAHMDLVRRFSVFRTPTVLLLDADGAVRARTSGPLTLDRALAALAPLPAPALRSTHV</sequence>
<accession>A0A4Q5MZ88</accession>
<dbReference type="CDD" id="cd02947">
    <property type="entry name" value="TRX_family"/>
    <property type="match status" value="1"/>
</dbReference>
<evidence type="ECO:0000256" key="1">
    <source>
        <dbReference type="SAM" id="MobiDB-lite"/>
    </source>
</evidence>
<dbReference type="PROSITE" id="PS51352">
    <property type="entry name" value="THIOREDOXIN_2"/>
    <property type="match status" value="1"/>
</dbReference>
<comment type="caution">
    <text evidence="4">The sequence shown here is derived from an EMBL/GenBank/DDBJ whole genome shotgun (WGS) entry which is preliminary data.</text>
</comment>
<dbReference type="InterPro" id="IPR036249">
    <property type="entry name" value="Thioredoxin-like_sf"/>
</dbReference>